<organism evidence="4 5">
    <name type="scientific">Hibiscus syriacus</name>
    <name type="common">Rose of Sharon</name>
    <dbReference type="NCBI Taxonomy" id="106335"/>
    <lineage>
        <taxon>Eukaryota</taxon>
        <taxon>Viridiplantae</taxon>
        <taxon>Streptophyta</taxon>
        <taxon>Embryophyta</taxon>
        <taxon>Tracheophyta</taxon>
        <taxon>Spermatophyta</taxon>
        <taxon>Magnoliopsida</taxon>
        <taxon>eudicotyledons</taxon>
        <taxon>Gunneridae</taxon>
        <taxon>Pentapetalae</taxon>
        <taxon>rosids</taxon>
        <taxon>malvids</taxon>
        <taxon>Malvales</taxon>
        <taxon>Malvaceae</taxon>
        <taxon>Malvoideae</taxon>
        <taxon>Hibiscus</taxon>
    </lineage>
</organism>
<dbReference type="PANTHER" id="PTHR10744">
    <property type="entry name" value="40S RIBOSOMAL PROTEIN S11 FAMILY MEMBER"/>
    <property type="match status" value="1"/>
</dbReference>
<dbReference type="GO" id="GO:0006412">
    <property type="term" value="P:translation"/>
    <property type="evidence" value="ECO:0007669"/>
    <property type="project" value="InterPro"/>
</dbReference>
<dbReference type="EMBL" id="VEPZ02001057">
    <property type="protein sequence ID" value="KAE8696914.1"/>
    <property type="molecule type" value="Genomic_DNA"/>
</dbReference>
<evidence type="ECO:0000256" key="2">
    <source>
        <dbReference type="ARBA" id="ARBA00022980"/>
    </source>
</evidence>
<sequence length="72" mass="7871">MPFPVARWDRQRSTIVMHSNIPAHISPCFRVKEGDHVIIGQCRPLSKAVRFNVLKVIPAGSSGGGKKAFAAM</sequence>
<dbReference type="Proteomes" id="UP000436088">
    <property type="component" value="Unassembled WGS sequence"/>
</dbReference>
<dbReference type="PROSITE" id="PS00056">
    <property type="entry name" value="RIBOSOMAL_S17"/>
    <property type="match status" value="1"/>
</dbReference>
<dbReference type="InterPro" id="IPR012340">
    <property type="entry name" value="NA-bd_OB-fold"/>
</dbReference>
<gene>
    <name evidence="4" type="ORF">F3Y22_tig00110637pilonHSYRG00233</name>
</gene>
<comment type="caution">
    <text evidence="4">The sequence shown here is derived from an EMBL/GenBank/DDBJ whole genome shotgun (WGS) entry which is preliminary data.</text>
</comment>
<dbReference type="Gene3D" id="2.40.50.1000">
    <property type="match status" value="1"/>
</dbReference>
<dbReference type="GO" id="GO:0003735">
    <property type="term" value="F:structural constituent of ribosome"/>
    <property type="evidence" value="ECO:0007669"/>
    <property type="project" value="InterPro"/>
</dbReference>
<dbReference type="Pfam" id="PF00366">
    <property type="entry name" value="Ribosomal_S17"/>
    <property type="match status" value="1"/>
</dbReference>
<dbReference type="GO" id="GO:0022627">
    <property type="term" value="C:cytosolic small ribosomal subunit"/>
    <property type="evidence" value="ECO:0007669"/>
    <property type="project" value="TreeGrafter"/>
</dbReference>
<dbReference type="PANTHER" id="PTHR10744:SF9">
    <property type="entry name" value="40S RIBOSOMAL PROTEIN S11-RELATED"/>
    <property type="match status" value="1"/>
</dbReference>
<evidence type="ECO:0000313" key="4">
    <source>
        <dbReference type="EMBL" id="KAE8696914.1"/>
    </source>
</evidence>
<dbReference type="InterPro" id="IPR000266">
    <property type="entry name" value="Ribosomal_uS17"/>
</dbReference>
<evidence type="ECO:0000256" key="1">
    <source>
        <dbReference type="ARBA" id="ARBA00010254"/>
    </source>
</evidence>
<dbReference type="InterPro" id="IPR019979">
    <property type="entry name" value="Ribosomal_uS17_CS"/>
</dbReference>
<keyword evidence="5" id="KW-1185">Reference proteome</keyword>
<accession>A0A6A2ZY42</accession>
<evidence type="ECO:0000313" key="5">
    <source>
        <dbReference type="Proteomes" id="UP000436088"/>
    </source>
</evidence>
<keyword evidence="2 4" id="KW-0689">Ribosomal protein</keyword>
<name>A0A6A2ZY42_HIBSY</name>
<protein>
    <submittedName>
        <fullName evidence="4">40S ribosomal protein S11</fullName>
    </submittedName>
</protein>
<evidence type="ECO:0000256" key="3">
    <source>
        <dbReference type="ARBA" id="ARBA00023274"/>
    </source>
</evidence>
<comment type="similarity">
    <text evidence="1">Belongs to the universal ribosomal protein uS17 family.</text>
</comment>
<keyword evidence="3" id="KW-0687">Ribonucleoprotein</keyword>
<dbReference type="SUPFAM" id="SSF50249">
    <property type="entry name" value="Nucleic acid-binding proteins"/>
    <property type="match status" value="1"/>
</dbReference>
<proteinExistence type="inferred from homology"/>
<reference evidence="4" key="1">
    <citation type="submission" date="2019-09" db="EMBL/GenBank/DDBJ databases">
        <title>Draft genome information of white flower Hibiscus syriacus.</title>
        <authorList>
            <person name="Kim Y.-M."/>
        </authorList>
    </citation>
    <scope>NUCLEOTIDE SEQUENCE [LARGE SCALE GENOMIC DNA]</scope>
    <source>
        <strain evidence="4">YM2019G1</strain>
    </source>
</reference>
<dbReference type="AlphaFoldDB" id="A0A6A2ZY42"/>